<dbReference type="PROSITE" id="PS50110">
    <property type="entry name" value="RESPONSE_REGULATORY"/>
    <property type="match status" value="1"/>
</dbReference>
<evidence type="ECO:0000256" key="5">
    <source>
        <dbReference type="ARBA" id="ARBA00023163"/>
    </source>
</evidence>
<evidence type="ECO:0000256" key="3">
    <source>
        <dbReference type="ARBA" id="ARBA00023015"/>
    </source>
</evidence>
<dbReference type="SUPFAM" id="SSF52172">
    <property type="entry name" value="CheY-like"/>
    <property type="match status" value="1"/>
</dbReference>
<keyword evidence="2" id="KW-0902">Two-component regulatory system</keyword>
<feature type="domain" description="OmpR/PhoB-type" evidence="9">
    <location>
        <begin position="120"/>
        <end position="214"/>
    </location>
</feature>
<evidence type="ECO:0000256" key="2">
    <source>
        <dbReference type="ARBA" id="ARBA00023012"/>
    </source>
</evidence>
<feature type="modified residue" description="4-aspartylphosphate" evidence="6">
    <location>
        <position position="48"/>
    </location>
</feature>
<dbReference type="InterPro" id="IPR036388">
    <property type="entry name" value="WH-like_DNA-bd_sf"/>
</dbReference>
<evidence type="ECO:0000259" key="9">
    <source>
        <dbReference type="PROSITE" id="PS51755"/>
    </source>
</evidence>
<proteinExistence type="predicted"/>
<dbReference type="SMART" id="SM00448">
    <property type="entry name" value="REC"/>
    <property type="match status" value="1"/>
</dbReference>
<dbReference type="PANTHER" id="PTHR48111">
    <property type="entry name" value="REGULATOR OF RPOS"/>
    <property type="match status" value="1"/>
</dbReference>
<keyword evidence="1 6" id="KW-0597">Phosphoprotein</keyword>
<dbReference type="Gene3D" id="6.10.250.690">
    <property type="match status" value="1"/>
</dbReference>
<dbReference type="RefSeq" id="WP_283401079.1">
    <property type="nucleotide sequence ID" value="NZ_FXUB01000006.1"/>
</dbReference>
<dbReference type="Proteomes" id="UP001157911">
    <property type="component" value="Unassembled WGS sequence"/>
</dbReference>
<keyword evidence="3" id="KW-0805">Transcription regulation</keyword>
<dbReference type="Gene3D" id="3.40.50.2300">
    <property type="match status" value="1"/>
</dbReference>
<comment type="caution">
    <text evidence="10">The sequence shown here is derived from an EMBL/GenBank/DDBJ whole genome shotgun (WGS) entry which is preliminary data.</text>
</comment>
<dbReference type="InterPro" id="IPR039420">
    <property type="entry name" value="WalR-like"/>
</dbReference>
<feature type="domain" description="Response regulatory" evidence="8">
    <location>
        <begin position="2"/>
        <end position="112"/>
    </location>
</feature>
<keyword evidence="4 7" id="KW-0238">DNA-binding</keyword>
<dbReference type="InterPro" id="IPR011006">
    <property type="entry name" value="CheY-like_superfamily"/>
</dbReference>
<dbReference type="CDD" id="cd00383">
    <property type="entry name" value="trans_reg_C"/>
    <property type="match status" value="1"/>
</dbReference>
<evidence type="ECO:0000313" key="11">
    <source>
        <dbReference type="Proteomes" id="UP001157911"/>
    </source>
</evidence>
<protein>
    <submittedName>
        <fullName evidence="10">Two-component system, OmpR family, phosphate regulon response regulator PhoB/two-component system, OmpR family, response regulator ArlR</fullName>
    </submittedName>
</protein>
<dbReference type="Pfam" id="PF00486">
    <property type="entry name" value="Trans_reg_C"/>
    <property type="match status" value="1"/>
</dbReference>
<keyword evidence="11" id="KW-1185">Reference proteome</keyword>
<dbReference type="Gene3D" id="1.10.10.10">
    <property type="entry name" value="Winged helix-like DNA-binding domain superfamily/Winged helix DNA-binding domain"/>
    <property type="match status" value="1"/>
</dbReference>
<name>A0ABY1NUT8_9BACT</name>
<evidence type="ECO:0000256" key="7">
    <source>
        <dbReference type="PROSITE-ProRule" id="PRU01091"/>
    </source>
</evidence>
<evidence type="ECO:0000259" key="8">
    <source>
        <dbReference type="PROSITE" id="PS50110"/>
    </source>
</evidence>
<dbReference type="SMART" id="SM00862">
    <property type="entry name" value="Trans_reg_C"/>
    <property type="match status" value="1"/>
</dbReference>
<evidence type="ECO:0000313" key="10">
    <source>
        <dbReference type="EMBL" id="SMP18867.1"/>
    </source>
</evidence>
<gene>
    <name evidence="10" type="ORF">SAMN06265339_1643</name>
</gene>
<organism evidence="10 11">
    <name type="scientific">Desulfurobacterium pacificum</name>
    <dbReference type="NCBI Taxonomy" id="240166"/>
    <lineage>
        <taxon>Bacteria</taxon>
        <taxon>Pseudomonadati</taxon>
        <taxon>Aquificota</taxon>
        <taxon>Aquificia</taxon>
        <taxon>Desulfurobacteriales</taxon>
        <taxon>Desulfurobacteriaceae</taxon>
        <taxon>Desulfurobacterium</taxon>
    </lineage>
</organism>
<keyword evidence="5" id="KW-0804">Transcription</keyword>
<evidence type="ECO:0000256" key="1">
    <source>
        <dbReference type="ARBA" id="ARBA00022553"/>
    </source>
</evidence>
<reference evidence="10 11" key="1">
    <citation type="submission" date="2017-05" db="EMBL/GenBank/DDBJ databases">
        <authorList>
            <person name="Varghese N."/>
            <person name="Submissions S."/>
        </authorList>
    </citation>
    <scope>NUCLEOTIDE SEQUENCE [LARGE SCALE GENOMIC DNA]</scope>
    <source>
        <strain evidence="10 11">DSM 15522</strain>
    </source>
</reference>
<dbReference type="InterPro" id="IPR001789">
    <property type="entry name" value="Sig_transdc_resp-reg_receiver"/>
</dbReference>
<sequence>MRALVVEDDKSLAKEIKNVFTDYGLGVEVISSREEIINRNNYSILILDVALLGAKGYDICKEVKEKKGLPVIVLCSIPETDFKIRWFEIGADDVIIKPFSTKELLARTMAILRRYKDKINNILEFEGITLKKKEGRIIIDGKSIDLTKIELEILELLIKYQEEVLPKDFLLNRIWGTRKSARTLDVYIHRLRKKLGSKGKHIKTLTNVGYILTRNV</sequence>
<dbReference type="Pfam" id="PF00072">
    <property type="entry name" value="Response_reg"/>
    <property type="match status" value="1"/>
</dbReference>
<dbReference type="PROSITE" id="PS51755">
    <property type="entry name" value="OMPR_PHOB"/>
    <property type="match status" value="1"/>
</dbReference>
<dbReference type="InterPro" id="IPR001867">
    <property type="entry name" value="OmpR/PhoB-type_DNA-bd"/>
</dbReference>
<dbReference type="EMBL" id="FXUB01000006">
    <property type="protein sequence ID" value="SMP18867.1"/>
    <property type="molecule type" value="Genomic_DNA"/>
</dbReference>
<evidence type="ECO:0000256" key="4">
    <source>
        <dbReference type="ARBA" id="ARBA00023125"/>
    </source>
</evidence>
<evidence type="ECO:0000256" key="6">
    <source>
        <dbReference type="PROSITE-ProRule" id="PRU00169"/>
    </source>
</evidence>
<feature type="DNA-binding region" description="OmpR/PhoB-type" evidence="7">
    <location>
        <begin position="120"/>
        <end position="214"/>
    </location>
</feature>
<accession>A0ABY1NUT8</accession>
<dbReference type="PANTHER" id="PTHR48111:SF22">
    <property type="entry name" value="REGULATOR OF RPOS"/>
    <property type="match status" value="1"/>
</dbReference>